<dbReference type="InterPro" id="IPR004852">
    <property type="entry name" value="Di-haem_cyt_c_peroxidsae"/>
</dbReference>
<evidence type="ECO:0000313" key="10">
    <source>
        <dbReference type="EMBL" id="KAB7729040.1"/>
    </source>
</evidence>
<dbReference type="SUPFAM" id="SSF46626">
    <property type="entry name" value="Cytochrome c"/>
    <property type="match status" value="2"/>
</dbReference>
<dbReference type="PANTHER" id="PTHR30600:SF10">
    <property type="entry name" value="BLL6722 PROTEIN"/>
    <property type="match status" value="1"/>
</dbReference>
<evidence type="ECO:0000256" key="7">
    <source>
        <dbReference type="PROSITE-ProRule" id="PRU00433"/>
    </source>
</evidence>
<dbReference type="PROSITE" id="PS51257">
    <property type="entry name" value="PROKAR_LIPOPROTEIN"/>
    <property type="match status" value="1"/>
</dbReference>
<reference evidence="10 11" key="1">
    <citation type="submission" date="2019-10" db="EMBL/GenBank/DDBJ databases">
        <title>Rudanella paleaurantiibacter sp. nov., isolated from sludge.</title>
        <authorList>
            <person name="Xu S.Q."/>
        </authorList>
    </citation>
    <scope>NUCLEOTIDE SEQUENCE [LARGE SCALE GENOMIC DNA]</scope>
    <source>
        <strain evidence="10 11">HX-22-17</strain>
    </source>
</reference>
<keyword evidence="11" id="KW-1185">Reference proteome</keyword>
<dbReference type="InterPro" id="IPR009056">
    <property type="entry name" value="Cyt_c-like_dom"/>
</dbReference>
<dbReference type="AlphaFoldDB" id="A0A7J5TWM8"/>
<dbReference type="GO" id="GO:0009055">
    <property type="term" value="F:electron transfer activity"/>
    <property type="evidence" value="ECO:0007669"/>
    <property type="project" value="InterPro"/>
</dbReference>
<keyword evidence="5" id="KW-0560">Oxidoreductase</keyword>
<evidence type="ECO:0000256" key="6">
    <source>
        <dbReference type="ARBA" id="ARBA00023004"/>
    </source>
</evidence>
<dbReference type="Pfam" id="PF03150">
    <property type="entry name" value="CCP_MauG"/>
    <property type="match status" value="1"/>
</dbReference>
<dbReference type="Gene3D" id="1.10.760.10">
    <property type="entry name" value="Cytochrome c-like domain"/>
    <property type="match status" value="2"/>
</dbReference>
<evidence type="ECO:0000256" key="4">
    <source>
        <dbReference type="ARBA" id="ARBA00022729"/>
    </source>
</evidence>
<dbReference type="GO" id="GO:0004130">
    <property type="term" value="F:cytochrome-c peroxidase activity"/>
    <property type="evidence" value="ECO:0007669"/>
    <property type="project" value="TreeGrafter"/>
</dbReference>
<gene>
    <name evidence="10" type="ORF">F5984_15420</name>
</gene>
<dbReference type="InterPro" id="IPR036909">
    <property type="entry name" value="Cyt_c-like_dom_sf"/>
</dbReference>
<evidence type="ECO:0000256" key="5">
    <source>
        <dbReference type="ARBA" id="ARBA00023002"/>
    </source>
</evidence>
<dbReference type="GO" id="GO:0020037">
    <property type="term" value="F:heme binding"/>
    <property type="evidence" value="ECO:0007669"/>
    <property type="project" value="InterPro"/>
</dbReference>
<evidence type="ECO:0000313" key="11">
    <source>
        <dbReference type="Proteomes" id="UP000488299"/>
    </source>
</evidence>
<dbReference type="GO" id="GO:0046872">
    <property type="term" value="F:metal ion binding"/>
    <property type="evidence" value="ECO:0007669"/>
    <property type="project" value="UniProtKB-KW"/>
</dbReference>
<sequence>MKNTIVLASIIGLLIACYACTEQTASVNVDPYTAVKAKFGTRIDLNNLLNYANQPVPSYITKNNSRNTSITDAKATLGRVLFYDKSLSIDNSIACGSCHKQEFAFSDTALASRGVQGGLTSRHSMRIINARFADEAKFFWDERAANLEAQTTKPIQDHAEMGFSGQNGRPDLNSLINKLNGIDYYKELFQFAYGTPTVTEQRLQESLASFIRSIQSFDSKFDIGRATAPNDGAPFQNFTPQENMGKQLFLQAPVFDATGSRVGGGFGCQGCHRAPEFDIDPNSRNNGVTRPLNNVGGPDLLITRSPTLRDAVNTTGGSNGPFMHSGAFVTLPTAIGHYNIVDVLAGNTNLDPRLRPGGNGQRLNMTPTELSALVAFIRTLSGRNVYTDVKWSNPF</sequence>
<evidence type="ECO:0000259" key="9">
    <source>
        <dbReference type="PROSITE" id="PS51007"/>
    </source>
</evidence>
<dbReference type="Proteomes" id="UP000488299">
    <property type="component" value="Unassembled WGS sequence"/>
</dbReference>
<name>A0A7J5TWM8_9BACT</name>
<comment type="caution">
    <text evidence="10">The sequence shown here is derived from an EMBL/GenBank/DDBJ whole genome shotgun (WGS) entry which is preliminary data.</text>
</comment>
<dbReference type="PROSITE" id="PS51007">
    <property type="entry name" value="CYTC"/>
    <property type="match status" value="2"/>
</dbReference>
<dbReference type="InterPro" id="IPR051395">
    <property type="entry name" value="Cytochrome_c_Peroxidase/MauG"/>
</dbReference>
<evidence type="ECO:0000256" key="3">
    <source>
        <dbReference type="ARBA" id="ARBA00022723"/>
    </source>
</evidence>
<dbReference type="EMBL" id="WELI01000006">
    <property type="protein sequence ID" value="KAB7729040.1"/>
    <property type="molecule type" value="Genomic_DNA"/>
</dbReference>
<dbReference type="RefSeq" id="WP_152125153.1">
    <property type="nucleotide sequence ID" value="NZ_WELI01000006.1"/>
</dbReference>
<keyword evidence="2 7" id="KW-0349">Heme</keyword>
<keyword evidence="3 7" id="KW-0479">Metal-binding</keyword>
<keyword evidence="4 8" id="KW-0732">Signal</keyword>
<dbReference type="PANTHER" id="PTHR30600">
    <property type="entry name" value="CYTOCHROME C PEROXIDASE-RELATED"/>
    <property type="match status" value="1"/>
</dbReference>
<evidence type="ECO:0000256" key="8">
    <source>
        <dbReference type="SAM" id="SignalP"/>
    </source>
</evidence>
<keyword evidence="10" id="KW-0575">Peroxidase</keyword>
<evidence type="ECO:0000256" key="2">
    <source>
        <dbReference type="ARBA" id="ARBA00022617"/>
    </source>
</evidence>
<organism evidence="10 11">
    <name type="scientific">Rudanella paleaurantiibacter</name>
    <dbReference type="NCBI Taxonomy" id="2614655"/>
    <lineage>
        <taxon>Bacteria</taxon>
        <taxon>Pseudomonadati</taxon>
        <taxon>Bacteroidota</taxon>
        <taxon>Cytophagia</taxon>
        <taxon>Cytophagales</taxon>
        <taxon>Cytophagaceae</taxon>
        <taxon>Rudanella</taxon>
    </lineage>
</organism>
<feature type="chain" id="PRO_5029669761" evidence="8">
    <location>
        <begin position="22"/>
        <end position="395"/>
    </location>
</feature>
<feature type="domain" description="Cytochrome c" evidence="9">
    <location>
        <begin position="73"/>
        <end position="183"/>
    </location>
</feature>
<comment type="subcellular location">
    <subcellularLocation>
        <location evidence="1">Cell envelope</location>
    </subcellularLocation>
</comment>
<keyword evidence="6 7" id="KW-0408">Iron</keyword>
<dbReference type="GO" id="GO:0030313">
    <property type="term" value="C:cell envelope"/>
    <property type="evidence" value="ECO:0007669"/>
    <property type="project" value="UniProtKB-SubCell"/>
</dbReference>
<feature type="domain" description="Cytochrome c" evidence="9">
    <location>
        <begin position="240"/>
        <end position="381"/>
    </location>
</feature>
<proteinExistence type="predicted"/>
<accession>A0A7J5TWM8</accession>
<protein>
    <submittedName>
        <fullName evidence="10">Cytochrome-c peroxidase</fullName>
    </submittedName>
</protein>
<feature type="signal peptide" evidence="8">
    <location>
        <begin position="1"/>
        <end position="21"/>
    </location>
</feature>
<evidence type="ECO:0000256" key="1">
    <source>
        <dbReference type="ARBA" id="ARBA00004196"/>
    </source>
</evidence>